<evidence type="ECO:0000313" key="3">
    <source>
        <dbReference type="Proteomes" id="UP001283361"/>
    </source>
</evidence>
<evidence type="ECO:0000256" key="1">
    <source>
        <dbReference type="SAM" id="MobiDB-lite"/>
    </source>
</evidence>
<evidence type="ECO:0000313" key="2">
    <source>
        <dbReference type="EMBL" id="KAK3781638.1"/>
    </source>
</evidence>
<proteinExistence type="predicted"/>
<reference evidence="2" key="1">
    <citation type="journal article" date="2023" name="G3 (Bethesda)">
        <title>A reference genome for the long-term kleptoplast-retaining sea slug Elysia crispata morphotype clarki.</title>
        <authorList>
            <person name="Eastman K.E."/>
            <person name="Pendleton A.L."/>
            <person name="Shaikh M.A."/>
            <person name="Suttiyut T."/>
            <person name="Ogas R."/>
            <person name="Tomko P."/>
            <person name="Gavelis G."/>
            <person name="Widhalm J.R."/>
            <person name="Wisecaver J.H."/>
        </authorList>
    </citation>
    <scope>NUCLEOTIDE SEQUENCE</scope>
    <source>
        <strain evidence="2">ECLA1</strain>
    </source>
</reference>
<dbReference type="AlphaFoldDB" id="A0AAE1A626"/>
<organism evidence="2 3">
    <name type="scientific">Elysia crispata</name>
    <name type="common">lettuce slug</name>
    <dbReference type="NCBI Taxonomy" id="231223"/>
    <lineage>
        <taxon>Eukaryota</taxon>
        <taxon>Metazoa</taxon>
        <taxon>Spiralia</taxon>
        <taxon>Lophotrochozoa</taxon>
        <taxon>Mollusca</taxon>
        <taxon>Gastropoda</taxon>
        <taxon>Heterobranchia</taxon>
        <taxon>Euthyneura</taxon>
        <taxon>Panpulmonata</taxon>
        <taxon>Sacoglossa</taxon>
        <taxon>Placobranchoidea</taxon>
        <taxon>Plakobranchidae</taxon>
        <taxon>Elysia</taxon>
    </lineage>
</organism>
<keyword evidence="3" id="KW-1185">Reference proteome</keyword>
<gene>
    <name evidence="2" type="ORF">RRG08_029301</name>
</gene>
<name>A0AAE1A626_9GAST</name>
<comment type="caution">
    <text evidence="2">The sequence shown here is derived from an EMBL/GenBank/DDBJ whole genome shotgun (WGS) entry which is preliminary data.</text>
</comment>
<protein>
    <submittedName>
        <fullName evidence="2">Uncharacterized protein</fullName>
    </submittedName>
</protein>
<dbReference type="Proteomes" id="UP001283361">
    <property type="component" value="Unassembled WGS sequence"/>
</dbReference>
<dbReference type="EMBL" id="JAWDGP010002614">
    <property type="protein sequence ID" value="KAK3781638.1"/>
    <property type="molecule type" value="Genomic_DNA"/>
</dbReference>
<accession>A0AAE1A626</accession>
<feature type="region of interest" description="Disordered" evidence="1">
    <location>
        <begin position="1"/>
        <end position="23"/>
    </location>
</feature>
<sequence length="69" mass="7449">MRASGGRGRKARCSPREETLASAPPVCRRTRLEITVAQQADGLRIMLTSYQFTLVSSEDSSPPGGRDGL</sequence>